<accession>A0A914ZZ15</accession>
<dbReference type="AlphaFoldDB" id="A0A914ZZ15"/>
<protein>
    <submittedName>
        <fullName evidence="2">Uncharacterized protein</fullName>
    </submittedName>
</protein>
<dbReference type="Proteomes" id="UP000887569">
    <property type="component" value="Unplaced"/>
</dbReference>
<name>A0A914ZZ15_PARUN</name>
<organism evidence="1 2">
    <name type="scientific">Parascaris univalens</name>
    <name type="common">Nematode worm</name>
    <dbReference type="NCBI Taxonomy" id="6257"/>
    <lineage>
        <taxon>Eukaryota</taxon>
        <taxon>Metazoa</taxon>
        <taxon>Ecdysozoa</taxon>
        <taxon>Nematoda</taxon>
        <taxon>Chromadorea</taxon>
        <taxon>Rhabditida</taxon>
        <taxon>Spirurina</taxon>
        <taxon>Ascaridomorpha</taxon>
        <taxon>Ascaridoidea</taxon>
        <taxon>Ascarididae</taxon>
        <taxon>Parascaris</taxon>
    </lineage>
</organism>
<evidence type="ECO:0000313" key="1">
    <source>
        <dbReference type="Proteomes" id="UP000887569"/>
    </source>
</evidence>
<dbReference type="WBParaSite" id="PgE009_g004_t11">
    <property type="protein sequence ID" value="PgE009_g004_t11"/>
    <property type="gene ID" value="PgE009_g004"/>
</dbReference>
<proteinExistence type="predicted"/>
<dbReference type="PANTHER" id="PTHR31430">
    <property type="entry name" value="PROTEIN CBG22332-RELATED"/>
    <property type="match status" value="1"/>
</dbReference>
<evidence type="ECO:0000313" key="2">
    <source>
        <dbReference type="WBParaSite" id="PgE009_g004_t11"/>
    </source>
</evidence>
<keyword evidence="1" id="KW-1185">Reference proteome</keyword>
<reference evidence="2" key="1">
    <citation type="submission" date="2022-11" db="UniProtKB">
        <authorList>
            <consortium name="WormBaseParasite"/>
        </authorList>
    </citation>
    <scope>IDENTIFICATION</scope>
</reference>
<sequence length="276" mass="31165">HKLSSCTQKISRYGRASFEGDESKNAVAYGTQTASVEPEERELRLRCCDGPCGELLPARGLHQLGKCDHVICSKCLQTAPKIEAPDGSMGCCNLQCFVIDVAATHPNEKVRHRYFRKIIKNQDLEGIKARYLHCKTYENTNLMERIQSVKNRNELVPCTASTVQPLREMLAVHVIILDPGPHETIRRRRITREALSTCMIKDVLQWIASASTISIDKAHLFHSRNTNFGHCDLQEIRKDQFKRKKLCEFATCNGVICFIVDFTGQLRASDQSSCAI</sequence>